<evidence type="ECO:0000313" key="2">
    <source>
        <dbReference type="Proteomes" id="UP001057402"/>
    </source>
</evidence>
<dbReference type="EMBL" id="CM042889">
    <property type="protein sequence ID" value="KAI4319172.1"/>
    <property type="molecule type" value="Genomic_DNA"/>
</dbReference>
<sequence length="230" mass="25619">MEPRRERRPNVRLEELGDIPAAVACGVISSPGCNTGPARKRWRRHDPVHPPTSWDGLPHLKSDEEEEDTRKPPELDFGTVTRKSRLMNRRGRTAMGNNRVFAGSWGIRYSPGISGNDGKEEEEEEEVEESARCASDSPSVDPSGGTRHSREVIAQVSSVGRWLEEIGFGKYAGVFEMHEVDEEALPLLTIQDLKEMGFSAVGPRRKLYEAIRRVAGSEQSTRTGVPPEED</sequence>
<protein>
    <submittedName>
        <fullName evidence="1">Uncharacterized protein</fullName>
    </submittedName>
</protein>
<comment type="caution">
    <text evidence="1">The sequence shown here is derived from an EMBL/GenBank/DDBJ whole genome shotgun (WGS) entry which is preliminary data.</text>
</comment>
<reference evidence="2" key="1">
    <citation type="journal article" date="2023" name="Front. Plant Sci.">
        <title>Chromosomal-level genome assembly of Melastoma candidum provides insights into trichome evolution.</title>
        <authorList>
            <person name="Zhong Y."/>
            <person name="Wu W."/>
            <person name="Sun C."/>
            <person name="Zou P."/>
            <person name="Liu Y."/>
            <person name="Dai S."/>
            <person name="Zhou R."/>
        </authorList>
    </citation>
    <scope>NUCLEOTIDE SEQUENCE [LARGE SCALE GENOMIC DNA]</scope>
</reference>
<dbReference type="Proteomes" id="UP001057402">
    <property type="component" value="Chromosome 10"/>
</dbReference>
<proteinExistence type="predicted"/>
<gene>
    <name evidence="1" type="ORF">MLD38_032804</name>
</gene>
<keyword evidence="2" id="KW-1185">Reference proteome</keyword>
<name>A0ACB9M6R9_9MYRT</name>
<evidence type="ECO:0000313" key="1">
    <source>
        <dbReference type="EMBL" id="KAI4319172.1"/>
    </source>
</evidence>
<accession>A0ACB9M6R9</accession>
<organism evidence="1 2">
    <name type="scientific">Melastoma candidum</name>
    <dbReference type="NCBI Taxonomy" id="119954"/>
    <lineage>
        <taxon>Eukaryota</taxon>
        <taxon>Viridiplantae</taxon>
        <taxon>Streptophyta</taxon>
        <taxon>Embryophyta</taxon>
        <taxon>Tracheophyta</taxon>
        <taxon>Spermatophyta</taxon>
        <taxon>Magnoliopsida</taxon>
        <taxon>eudicotyledons</taxon>
        <taxon>Gunneridae</taxon>
        <taxon>Pentapetalae</taxon>
        <taxon>rosids</taxon>
        <taxon>malvids</taxon>
        <taxon>Myrtales</taxon>
        <taxon>Melastomataceae</taxon>
        <taxon>Melastomatoideae</taxon>
        <taxon>Melastomateae</taxon>
        <taxon>Melastoma</taxon>
    </lineage>
</organism>